<dbReference type="Proteomes" id="UP001486207">
    <property type="component" value="Unassembled WGS sequence"/>
</dbReference>
<sequence length="247" mass="25952">MVGTRPTITADLAAIPFPRRPLDPSDQVRRWYENELGWPVVPAAPGCLPRLRVGVRFDVLDVPAEAGRAALRHLTPRSPVAVRGDRMRLLVAVGGADEVPGVLRWLEWGELPLGLRTLGEGDLMEAPAPWPAGAVTVVEPLEFVTAPVVVRHHVGEPPAAAVVRPSGPAGSAVVRQVPRGRSGAVQGAAVWLRPPEPGGEVEASLPTLSALGGGGGAPDLVRVLDTVATQCHQLRLRRGCAGPTARP</sequence>
<keyword evidence="2" id="KW-1185">Reference proteome</keyword>
<evidence type="ECO:0000313" key="1">
    <source>
        <dbReference type="EMBL" id="MER7379150.1"/>
    </source>
</evidence>
<protein>
    <submittedName>
        <fullName evidence="1">SCO3374 family protein</fullName>
    </submittedName>
</protein>
<gene>
    <name evidence="1" type="ORF">ABT384_41820</name>
</gene>
<accession>A0ABV1Y6A3</accession>
<reference evidence="1 2" key="1">
    <citation type="submission" date="2024-06" db="EMBL/GenBank/DDBJ databases">
        <title>The Natural Products Discovery Center: Release of the First 8490 Sequenced Strains for Exploring Actinobacteria Biosynthetic Diversity.</title>
        <authorList>
            <person name="Kalkreuter E."/>
            <person name="Kautsar S.A."/>
            <person name="Yang D."/>
            <person name="Bader C.D."/>
            <person name="Teijaro C.N."/>
            <person name="Fluegel L."/>
            <person name="Davis C.M."/>
            <person name="Simpson J.R."/>
            <person name="Lauterbach L."/>
            <person name="Steele A.D."/>
            <person name="Gui C."/>
            <person name="Meng S."/>
            <person name="Li G."/>
            <person name="Viehrig K."/>
            <person name="Ye F."/>
            <person name="Su P."/>
            <person name="Kiefer A.F."/>
            <person name="Nichols A."/>
            <person name="Cepeda A.J."/>
            <person name="Yan W."/>
            <person name="Fan B."/>
            <person name="Jiang Y."/>
            <person name="Adhikari A."/>
            <person name="Zheng C.-J."/>
            <person name="Schuster L."/>
            <person name="Cowan T.M."/>
            <person name="Smanski M.J."/>
            <person name="Chevrette M.G."/>
            <person name="De Carvalho L.P.S."/>
            <person name="Shen B."/>
        </authorList>
    </citation>
    <scope>NUCLEOTIDE SEQUENCE [LARGE SCALE GENOMIC DNA]</scope>
    <source>
        <strain evidence="1 2">NPDC000155</strain>
    </source>
</reference>
<comment type="caution">
    <text evidence="1">The sequence shown here is derived from an EMBL/GenBank/DDBJ whole genome shotgun (WGS) entry which is preliminary data.</text>
</comment>
<dbReference type="RefSeq" id="WP_190074882.1">
    <property type="nucleotide sequence ID" value="NZ_BNBM01000021.1"/>
</dbReference>
<evidence type="ECO:0000313" key="2">
    <source>
        <dbReference type="Proteomes" id="UP001486207"/>
    </source>
</evidence>
<name>A0ABV1Y6A3_9ACTN</name>
<dbReference type="NCBIfam" id="NF040464">
    <property type="entry name" value="SCO3374_fam"/>
    <property type="match status" value="1"/>
</dbReference>
<dbReference type="EMBL" id="JBEPFB010000029">
    <property type="protein sequence ID" value="MER7379150.1"/>
    <property type="molecule type" value="Genomic_DNA"/>
</dbReference>
<dbReference type="InterPro" id="IPR047919">
    <property type="entry name" value="SCO3374-like"/>
</dbReference>
<organism evidence="1 2">
    <name type="scientific">Streptomyces lanatus</name>
    <dbReference type="NCBI Taxonomy" id="66900"/>
    <lineage>
        <taxon>Bacteria</taxon>
        <taxon>Bacillati</taxon>
        <taxon>Actinomycetota</taxon>
        <taxon>Actinomycetes</taxon>
        <taxon>Kitasatosporales</taxon>
        <taxon>Streptomycetaceae</taxon>
        <taxon>Streptomyces</taxon>
    </lineage>
</organism>
<proteinExistence type="predicted"/>